<name>A0A2P2Q2D2_RHIMU</name>
<protein>
    <submittedName>
        <fullName evidence="1">Uncharacterized protein</fullName>
    </submittedName>
</protein>
<sequence>MLVVKELLSSHKFAFSLLLSSHTLVSILQKFAFCCKNGK</sequence>
<reference evidence="1" key="1">
    <citation type="submission" date="2018-02" db="EMBL/GenBank/DDBJ databases">
        <title>Rhizophora mucronata_Transcriptome.</title>
        <authorList>
            <person name="Meera S.P."/>
            <person name="Sreeshan A."/>
            <person name="Augustine A."/>
        </authorList>
    </citation>
    <scope>NUCLEOTIDE SEQUENCE</scope>
    <source>
        <tissue evidence="1">Leaf</tissue>
    </source>
</reference>
<accession>A0A2P2Q2D2</accession>
<dbReference type="EMBL" id="GGEC01080660">
    <property type="protein sequence ID" value="MBX61144.1"/>
    <property type="molecule type" value="Transcribed_RNA"/>
</dbReference>
<evidence type="ECO:0000313" key="1">
    <source>
        <dbReference type="EMBL" id="MBX61144.1"/>
    </source>
</evidence>
<organism evidence="1">
    <name type="scientific">Rhizophora mucronata</name>
    <name type="common">Asiatic mangrove</name>
    <dbReference type="NCBI Taxonomy" id="61149"/>
    <lineage>
        <taxon>Eukaryota</taxon>
        <taxon>Viridiplantae</taxon>
        <taxon>Streptophyta</taxon>
        <taxon>Embryophyta</taxon>
        <taxon>Tracheophyta</taxon>
        <taxon>Spermatophyta</taxon>
        <taxon>Magnoliopsida</taxon>
        <taxon>eudicotyledons</taxon>
        <taxon>Gunneridae</taxon>
        <taxon>Pentapetalae</taxon>
        <taxon>rosids</taxon>
        <taxon>fabids</taxon>
        <taxon>Malpighiales</taxon>
        <taxon>Rhizophoraceae</taxon>
        <taxon>Rhizophora</taxon>
    </lineage>
</organism>
<dbReference type="AlphaFoldDB" id="A0A2P2Q2D2"/>
<proteinExistence type="predicted"/>